<evidence type="ECO:0000259" key="12">
    <source>
        <dbReference type="Pfam" id="PF14703"/>
    </source>
</evidence>
<dbReference type="AlphaFoldDB" id="A0A7S3DP34"/>
<evidence type="ECO:0000313" key="13">
    <source>
        <dbReference type="EMBL" id="CAD9964003.1"/>
    </source>
</evidence>
<evidence type="ECO:0000256" key="8">
    <source>
        <dbReference type="SAM" id="Phobius"/>
    </source>
</evidence>
<organism evidence="13">
    <name type="scientific">Entomoneis paludosa</name>
    <dbReference type="NCBI Taxonomy" id="265537"/>
    <lineage>
        <taxon>Eukaryota</taxon>
        <taxon>Sar</taxon>
        <taxon>Stramenopiles</taxon>
        <taxon>Ochrophyta</taxon>
        <taxon>Bacillariophyta</taxon>
        <taxon>Bacillariophyceae</taxon>
        <taxon>Bacillariophycidae</taxon>
        <taxon>Entomoneidaceae</taxon>
        <taxon>Entomoneis</taxon>
    </lineage>
</organism>
<dbReference type="PANTHER" id="PTHR13018:SF5">
    <property type="entry name" value="RE44586P"/>
    <property type="match status" value="1"/>
</dbReference>
<evidence type="ECO:0000259" key="10">
    <source>
        <dbReference type="Pfam" id="PF02714"/>
    </source>
</evidence>
<dbReference type="Pfam" id="PF14703">
    <property type="entry name" value="PHM7_cyt"/>
    <property type="match status" value="1"/>
</dbReference>
<dbReference type="InterPro" id="IPR032880">
    <property type="entry name" value="CSC1/OSCA1-like_N"/>
</dbReference>
<feature type="signal peptide" evidence="9">
    <location>
        <begin position="1"/>
        <end position="22"/>
    </location>
</feature>
<dbReference type="PANTHER" id="PTHR13018">
    <property type="entry name" value="PROBABLE MEMBRANE PROTEIN DUF221-RELATED"/>
    <property type="match status" value="1"/>
</dbReference>
<feature type="region of interest" description="Disordered" evidence="7">
    <location>
        <begin position="419"/>
        <end position="457"/>
    </location>
</feature>
<evidence type="ECO:0008006" key="14">
    <source>
        <dbReference type="Google" id="ProtNLM"/>
    </source>
</evidence>
<keyword evidence="3" id="KW-0813">Transport</keyword>
<evidence type="ECO:0000256" key="5">
    <source>
        <dbReference type="ARBA" id="ARBA00022989"/>
    </source>
</evidence>
<dbReference type="Pfam" id="PF13967">
    <property type="entry name" value="RSN1_TM"/>
    <property type="match status" value="1"/>
</dbReference>
<evidence type="ECO:0000256" key="3">
    <source>
        <dbReference type="ARBA" id="ARBA00022448"/>
    </source>
</evidence>
<comment type="similarity">
    <text evidence="2">Belongs to the CSC1 (TC 1.A.17) family.</text>
</comment>
<feature type="domain" description="CSC1/OSCA1-like 7TM region" evidence="10">
    <location>
        <begin position="518"/>
        <end position="618"/>
    </location>
</feature>
<proteinExistence type="inferred from homology"/>
<dbReference type="Pfam" id="PF02714">
    <property type="entry name" value="RSN1_7TM"/>
    <property type="match status" value="1"/>
</dbReference>
<comment type="subcellular location">
    <subcellularLocation>
        <location evidence="1">Membrane</location>
        <topology evidence="1">Multi-pass membrane protein</topology>
    </subcellularLocation>
</comment>
<evidence type="ECO:0000256" key="2">
    <source>
        <dbReference type="ARBA" id="ARBA00007779"/>
    </source>
</evidence>
<evidence type="ECO:0000256" key="9">
    <source>
        <dbReference type="SAM" id="SignalP"/>
    </source>
</evidence>
<feature type="transmembrane region" description="Helical" evidence="8">
    <location>
        <begin position="198"/>
        <end position="216"/>
    </location>
</feature>
<dbReference type="GO" id="GO:0005886">
    <property type="term" value="C:plasma membrane"/>
    <property type="evidence" value="ECO:0007669"/>
    <property type="project" value="TreeGrafter"/>
</dbReference>
<feature type="domain" description="CSC1/OSCA1-like cytosolic" evidence="12">
    <location>
        <begin position="286"/>
        <end position="395"/>
    </location>
</feature>
<keyword evidence="5 8" id="KW-1133">Transmembrane helix</keyword>
<feature type="chain" id="PRO_5030925990" description="CSC1/OSCA1-like cytosolic domain-containing protein" evidence="9">
    <location>
        <begin position="23"/>
        <end position="619"/>
    </location>
</feature>
<feature type="transmembrane region" description="Helical" evidence="8">
    <location>
        <begin position="246"/>
        <end position="265"/>
    </location>
</feature>
<sequence>MKGELLALFLLINIWPIRNAVAIDVYTPFPGVEHVSKCSSHNSRLSLSIKKEIVPVYHRFRFEDWAFKCLGLRGGSVTERSRSTPLVKGPSPPPSRVKAGLIGLGVATVLYYLRDQILVYAAIFAAGILSFSALRLRFPQAYRVRSWAPGQKTFLANEQYGFFSWLWKLHEISEDDLMVECGMDAVCYLRLIRMGLRMSLVGVLNALWLLPLYGITKESEPHGVKGLVDQMIQGTVAKVPSGSSRLYATVIAAYIFFGHAMFAISKELSYYIEMRHKYLRLPLPQHFSIFVRNIPREFQETGRLAAYFRGSVTGDDAILEATLPMKTPQLDKTIAIRESTVENLEHVLALHKKTGVRPQNKQSTNGRKVNVDSIDFYAALLQEQNQSVRNQIQKLKAIGTVPRKLLLKDHLDRVMEYSTTNHTRQTDDHGDLPSDSQNTAPNCSSSVEAQLSGSKAGKDGEICPSGFVVFSKIGNANVARQIIHHAKPFAMEILEAPGPEDIYWRNVGRTHRDLQLGKLISFVSTTVVCLLWTVPTTFFASLSNASTARKNIKFLGKVFDQYPRTVPIVETLAPLMVVLFNSLLPTFLQQFTLMEGPVSSAIVNSSLFLKLAIFMCTQT</sequence>
<dbReference type="InterPro" id="IPR003864">
    <property type="entry name" value="CSC1/OSCA1-like_7TM"/>
</dbReference>
<reference evidence="13" key="1">
    <citation type="submission" date="2021-01" db="EMBL/GenBank/DDBJ databases">
        <authorList>
            <person name="Corre E."/>
            <person name="Pelletier E."/>
            <person name="Niang G."/>
            <person name="Scheremetjew M."/>
            <person name="Finn R."/>
            <person name="Kale V."/>
            <person name="Holt S."/>
            <person name="Cochrane G."/>
            <person name="Meng A."/>
            <person name="Brown T."/>
            <person name="Cohen L."/>
        </authorList>
    </citation>
    <scope>NUCLEOTIDE SEQUENCE</scope>
    <source>
        <strain evidence="13">CCMP125</strain>
    </source>
</reference>
<feature type="transmembrane region" description="Helical" evidence="8">
    <location>
        <begin position="117"/>
        <end position="136"/>
    </location>
</feature>
<protein>
    <recommendedName>
        <fullName evidence="14">CSC1/OSCA1-like cytosolic domain-containing protein</fullName>
    </recommendedName>
</protein>
<keyword evidence="4 8" id="KW-0812">Transmembrane</keyword>
<dbReference type="GO" id="GO:0005227">
    <property type="term" value="F:calcium-activated cation channel activity"/>
    <property type="evidence" value="ECO:0007669"/>
    <property type="project" value="InterPro"/>
</dbReference>
<evidence type="ECO:0000256" key="7">
    <source>
        <dbReference type="SAM" id="MobiDB-lite"/>
    </source>
</evidence>
<evidence type="ECO:0000259" key="11">
    <source>
        <dbReference type="Pfam" id="PF13967"/>
    </source>
</evidence>
<feature type="compositionally biased region" description="Polar residues" evidence="7">
    <location>
        <begin position="434"/>
        <end position="453"/>
    </location>
</feature>
<dbReference type="EMBL" id="HBHT01016772">
    <property type="protein sequence ID" value="CAD9964003.1"/>
    <property type="molecule type" value="Transcribed_RNA"/>
</dbReference>
<dbReference type="InterPro" id="IPR045122">
    <property type="entry name" value="Csc1-like"/>
</dbReference>
<keyword evidence="9" id="KW-0732">Signal</keyword>
<feature type="transmembrane region" description="Helical" evidence="8">
    <location>
        <begin position="562"/>
        <end position="584"/>
    </location>
</feature>
<dbReference type="InterPro" id="IPR027815">
    <property type="entry name" value="CSC1/OSCA1-like_cyt"/>
</dbReference>
<evidence type="ECO:0000256" key="6">
    <source>
        <dbReference type="ARBA" id="ARBA00023136"/>
    </source>
</evidence>
<feature type="transmembrane region" description="Helical" evidence="8">
    <location>
        <begin position="519"/>
        <end position="542"/>
    </location>
</feature>
<gene>
    <name evidence="13" type="ORF">APAL1065_LOCUS11192</name>
</gene>
<name>A0A7S3DP34_9STRA</name>
<keyword evidence="6 8" id="KW-0472">Membrane</keyword>
<feature type="domain" description="CSC1/OSCA1-like N-terminal transmembrane" evidence="11">
    <location>
        <begin position="115"/>
        <end position="267"/>
    </location>
</feature>
<accession>A0A7S3DP34</accession>
<evidence type="ECO:0000256" key="4">
    <source>
        <dbReference type="ARBA" id="ARBA00022692"/>
    </source>
</evidence>
<evidence type="ECO:0000256" key="1">
    <source>
        <dbReference type="ARBA" id="ARBA00004141"/>
    </source>
</evidence>